<gene>
    <name evidence="3" type="ORF">GWI33_014881</name>
</gene>
<keyword evidence="1" id="KW-0863">Zinc-finger</keyword>
<reference evidence="3" key="1">
    <citation type="submission" date="2020-08" db="EMBL/GenBank/DDBJ databases">
        <title>Genome sequencing and assembly of the red palm weevil Rhynchophorus ferrugineus.</title>
        <authorList>
            <person name="Dias G.B."/>
            <person name="Bergman C.M."/>
            <person name="Manee M."/>
        </authorList>
    </citation>
    <scope>NUCLEOTIDE SEQUENCE</scope>
    <source>
        <strain evidence="3">AA-2017</strain>
        <tissue evidence="3">Whole larva</tissue>
    </source>
</reference>
<dbReference type="SUPFAM" id="SSF57667">
    <property type="entry name" value="beta-beta-alpha zinc fingers"/>
    <property type="match status" value="1"/>
</dbReference>
<dbReference type="Pfam" id="PF00096">
    <property type="entry name" value="zf-C2H2"/>
    <property type="match status" value="2"/>
</dbReference>
<feature type="domain" description="C2H2-type" evidence="2">
    <location>
        <begin position="66"/>
        <end position="89"/>
    </location>
</feature>
<name>A0A834I4C7_RHYFE</name>
<protein>
    <recommendedName>
        <fullName evidence="2">C2H2-type domain-containing protein</fullName>
    </recommendedName>
</protein>
<dbReference type="InterPro" id="IPR013087">
    <property type="entry name" value="Znf_C2H2_type"/>
</dbReference>
<evidence type="ECO:0000313" key="3">
    <source>
        <dbReference type="EMBL" id="KAF7272332.1"/>
    </source>
</evidence>
<dbReference type="SMART" id="SM00355">
    <property type="entry name" value="ZnF_C2H2"/>
    <property type="match status" value="2"/>
</dbReference>
<proteinExistence type="predicted"/>
<dbReference type="InterPro" id="IPR036236">
    <property type="entry name" value="Znf_C2H2_sf"/>
</dbReference>
<evidence type="ECO:0000256" key="1">
    <source>
        <dbReference type="PROSITE-ProRule" id="PRU00042"/>
    </source>
</evidence>
<sequence>MNAVDADVDDLVLDSWLSLSLFTYADYFSAFSTIYQHVCCKCTKSYKYKWNLLRHLKYECGVAPQFICKLCHKAFTQKSSLKSHVAYVHGYQLTIK</sequence>
<dbReference type="AlphaFoldDB" id="A0A834I4C7"/>
<keyword evidence="1" id="KW-0479">Metal-binding</keyword>
<organism evidence="3 4">
    <name type="scientific">Rhynchophorus ferrugineus</name>
    <name type="common">Red palm weevil</name>
    <name type="synonym">Curculio ferrugineus</name>
    <dbReference type="NCBI Taxonomy" id="354439"/>
    <lineage>
        <taxon>Eukaryota</taxon>
        <taxon>Metazoa</taxon>
        <taxon>Ecdysozoa</taxon>
        <taxon>Arthropoda</taxon>
        <taxon>Hexapoda</taxon>
        <taxon>Insecta</taxon>
        <taxon>Pterygota</taxon>
        <taxon>Neoptera</taxon>
        <taxon>Endopterygota</taxon>
        <taxon>Coleoptera</taxon>
        <taxon>Polyphaga</taxon>
        <taxon>Cucujiformia</taxon>
        <taxon>Curculionidae</taxon>
        <taxon>Dryophthorinae</taxon>
        <taxon>Rhynchophorus</taxon>
    </lineage>
</organism>
<dbReference type="OrthoDB" id="3437960at2759"/>
<dbReference type="PROSITE" id="PS00028">
    <property type="entry name" value="ZINC_FINGER_C2H2_1"/>
    <property type="match status" value="1"/>
</dbReference>
<accession>A0A834I4C7</accession>
<comment type="caution">
    <text evidence="3">The sequence shown here is derived from an EMBL/GenBank/DDBJ whole genome shotgun (WGS) entry which is preliminary data.</text>
</comment>
<evidence type="ECO:0000259" key="2">
    <source>
        <dbReference type="PROSITE" id="PS50157"/>
    </source>
</evidence>
<dbReference type="PROSITE" id="PS50157">
    <property type="entry name" value="ZINC_FINGER_C2H2_2"/>
    <property type="match status" value="2"/>
</dbReference>
<dbReference type="GO" id="GO:0008270">
    <property type="term" value="F:zinc ion binding"/>
    <property type="evidence" value="ECO:0007669"/>
    <property type="project" value="UniProtKB-KW"/>
</dbReference>
<keyword evidence="1" id="KW-0862">Zinc</keyword>
<dbReference type="EMBL" id="JAACXV010013785">
    <property type="protein sequence ID" value="KAF7272332.1"/>
    <property type="molecule type" value="Genomic_DNA"/>
</dbReference>
<keyword evidence="4" id="KW-1185">Reference proteome</keyword>
<dbReference type="Proteomes" id="UP000625711">
    <property type="component" value="Unassembled WGS sequence"/>
</dbReference>
<dbReference type="Gene3D" id="3.30.160.60">
    <property type="entry name" value="Classic Zinc Finger"/>
    <property type="match status" value="1"/>
</dbReference>
<evidence type="ECO:0000313" key="4">
    <source>
        <dbReference type="Proteomes" id="UP000625711"/>
    </source>
</evidence>
<feature type="domain" description="C2H2-type" evidence="2">
    <location>
        <begin position="37"/>
        <end position="64"/>
    </location>
</feature>